<evidence type="ECO:0000313" key="1">
    <source>
        <dbReference type="Proteomes" id="UP000515153"/>
    </source>
</evidence>
<protein>
    <submittedName>
        <fullName evidence="2">Uncharacterized protein</fullName>
    </submittedName>
</protein>
<dbReference type="AlphaFoldDB" id="A0A6P8AQ97"/>
<sequence>MPGKDCSNCATGLGTVTFGHYFVYKADAKPPFKDIYHLTYWAR</sequence>
<dbReference type="RefSeq" id="XP_030977086.1">
    <property type="nucleotide sequence ID" value="XM_031132125.1"/>
</dbReference>
<reference evidence="2" key="3">
    <citation type="submission" date="2025-08" db="UniProtKB">
        <authorList>
            <consortium name="RefSeq"/>
        </authorList>
    </citation>
    <scope>IDENTIFICATION</scope>
    <source>
        <strain evidence="2">NI907</strain>
    </source>
</reference>
<proteinExistence type="predicted"/>
<dbReference type="Proteomes" id="UP000515153">
    <property type="component" value="Unplaced"/>
</dbReference>
<name>A0A6P8AQ97_PYRGI</name>
<gene>
    <name evidence="2" type="ORF">PgNI_12170</name>
</gene>
<keyword evidence="1" id="KW-1185">Reference proteome</keyword>
<reference evidence="2" key="2">
    <citation type="submission" date="2019-10" db="EMBL/GenBank/DDBJ databases">
        <authorList>
            <consortium name="NCBI Genome Project"/>
        </authorList>
    </citation>
    <scope>NUCLEOTIDE SEQUENCE</scope>
    <source>
        <strain evidence="2">NI907</strain>
    </source>
</reference>
<dbReference type="GeneID" id="41967030"/>
<dbReference type="KEGG" id="pgri:PgNI_12170"/>
<accession>A0A6P8AQ97</accession>
<evidence type="ECO:0000313" key="2">
    <source>
        <dbReference type="RefSeq" id="XP_030977086.1"/>
    </source>
</evidence>
<organism evidence="1 2">
    <name type="scientific">Pyricularia grisea</name>
    <name type="common">Crabgrass-specific blast fungus</name>
    <name type="synonym">Magnaporthe grisea</name>
    <dbReference type="NCBI Taxonomy" id="148305"/>
    <lineage>
        <taxon>Eukaryota</taxon>
        <taxon>Fungi</taxon>
        <taxon>Dikarya</taxon>
        <taxon>Ascomycota</taxon>
        <taxon>Pezizomycotina</taxon>
        <taxon>Sordariomycetes</taxon>
        <taxon>Sordariomycetidae</taxon>
        <taxon>Magnaporthales</taxon>
        <taxon>Pyriculariaceae</taxon>
        <taxon>Pyricularia</taxon>
    </lineage>
</organism>
<reference evidence="2" key="1">
    <citation type="journal article" date="2019" name="Mol. Biol. Evol.">
        <title>Blast fungal genomes show frequent chromosomal changes, gene gains and losses, and effector gene turnover.</title>
        <authorList>
            <person name="Gomez Luciano L.B."/>
            <person name="Jason Tsai I."/>
            <person name="Chuma I."/>
            <person name="Tosa Y."/>
            <person name="Chen Y.H."/>
            <person name="Li J.Y."/>
            <person name="Li M.Y."/>
            <person name="Jade Lu M.Y."/>
            <person name="Nakayashiki H."/>
            <person name="Li W.H."/>
        </authorList>
    </citation>
    <scope>NUCLEOTIDE SEQUENCE</scope>
    <source>
        <strain evidence="2">NI907</strain>
    </source>
</reference>